<accession>A0ACD5Y556</accession>
<protein>
    <submittedName>
        <fullName evidence="1">Uncharacterized protein</fullName>
    </submittedName>
</protein>
<dbReference type="Proteomes" id="UP001732700">
    <property type="component" value="Chromosome 5C"/>
</dbReference>
<dbReference type="EnsemblPlants" id="AVESA.00010b.r2.5CG0907300.1">
    <property type="protein sequence ID" value="AVESA.00010b.r2.5CG0907300.1.CDS.1"/>
    <property type="gene ID" value="AVESA.00010b.r2.5CG0907300"/>
</dbReference>
<evidence type="ECO:0000313" key="2">
    <source>
        <dbReference type="Proteomes" id="UP001732700"/>
    </source>
</evidence>
<reference evidence="1" key="2">
    <citation type="submission" date="2025-09" db="UniProtKB">
        <authorList>
            <consortium name="EnsemblPlants"/>
        </authorList>
    </citation>
    <scope>IDENTIFICATION</scope>
</reference>
<keyword evidence="2" id="KW-1185">Reference proteome</keyword>
<name>A0ACD5Y556_AVESA</name>
<sequence length="220" mass="23204">MRASQTNKPQPVPLPLPPPPLSLPSTPSIAPRRSGRSASSSSSSSSVSTASSSSFSPSPSPAPSPRTTAATSVVPFSWERCPGLPKSSLAGLISSSGRSTTLPLPPPPLRLSPRRYRQPRRRRAIEDAETRADPFAAAFVECTREEGMDDDDADDKLLAAPATTVSGRTARPWRLTGGGVVGLLDLYGCRSAMDVIDGAFLARRPVAPPPRPGPCRATRR</sequence>
<evidence type="ECO:0000313" key="1">
    <source>
        <dbReference type="EnsemblPlants" id="AVESA.00010b.r2.5CG0907300.1.CDS.1"/>
    </source>
</evidence>
<reference evidence="1" key="1">
    <citation type="submission" date="2021-05" db="EMBL/GenBank/DDBJ databases">
        <authorList>
            <person name="Scholz U."/>
            <person name="Mascher M."/>
            <person name="Fiebig A."/>
        </authorList>
    </citation>
    <scope>NUCLEOTIDE SEQUENCE [LARGE SCALE GENOMIC DNA]</scope>
</reference>
<proteinExistence type="predicted"/>
<organism evidence="1 2">
    <name type="scientific">Avena sativa</name>
    <name type="common">Oat</name>
    <dbReference type="NCBI Taxonomy" id="4498"/>
    <lineage>
        <taxon>Eukaryota</taxon>
        <taxon>Viridiplantae</taxon>
        <taxon>Streptophyta</taxon>
        <taxon>Embryophyta</taxon>
        <taxon>Tracheophyta</taxon>
        <taxon>Spermatophyta</taxon>
        <taxon>Magnoliopsida</taxon>
        <taxon>Liliopsida</taxon>
        <taxon>Poales</taxon>
        <taxon>Poaceae</taxon>
        <taxon>BOP clade</taxon>
        <taxon>Pooideae</taxon>
        <taxon>Poodae</taxon>
        <taxon>Poeae</taxon>
        <taxon>Poeae Chloroplast Group 1 (Aveneae type)</taxon>
        <taxon>Aveninae</taxon>
        <taxon>Avena</taxon>
    </lineage>
</organism>